<dbReference type="InterPro" id="IPR013320">
    <property type="entry name" value="ConA-like_dom_sf"/>
</dbReference>
<dbReference type="EMBL" id="NKCI01000048">
    <property type="protein sequence ID" value="RSL61900.1"/>
    <property type="molecule type" value="Genomic_DNA"/>
</dbReference>
<dbReference type="PANTHER" id="PTHR42812:SF17">
    <property type="entry name" value="BETA-XYLOSIDASE C-TERMINAL CONCANAVALIN A-LIKE DOMAIN-CONTAINING PROTEIN-RELATED"/>
    <property type="match status" value="1"/>
</dbReference>
<dbReference type="Gene3D" id="2.60.120.200">
    <property type="match status" value="1"/>
</dbReference>
<evidence type="ECO:0000313" key="2">
    <source>
        <dbReference type="EMBL" id="RSL61900.1"/>
    </source>
</evidence>
<evidence type="ECO:0000259" key="1">
    <source>
        <dbReference type="Pfam" id="PF17851"/>
    </source>
</evidence>
<dbReference type="SUPFAM" id="SSF49899">
    <property type="entry name" value="Concanavalin A-like lectins/glucanases"/>
    <property type="match status" value="1"/>
</dbReference>
<dbReference type="STRING" id="1325734.A0A428Q9F2"/>
<sequence>MGRETVLFPVSWAENDWPRPEPVRGRMNTLFLPEKNRSVLGSGQFVDEGDELDFAVGSSLPLHFVHWRFPPENSITISPPGHPNSLRLIPSQQSLDGKFKDGQGLTFVGRRQTSTLFNFSIELQSPPVLYENEEAGVTAFLTKLKHASISVTWVKGKDSALCPYLRFRQTGPSSSNDLIPLPDNLSGRIGLSIKAENALEYIFSVTVLDKDGHDRECCMSKTASTSTTSGGAGQWGGSLLGVYATTNGGQDKSEVYVSWWRYENLGQMISSTEVIRPSRNE</sequence>
<dbReference type="PANTHER" id="PTHR42812">
    <property type="entry name" value="BETA-XYLOSIDASE"/>
    <property type="match status" value="1"/>
</dbReference>
<dbReference type="AlphaFoldDB" id="A0A428Q9F2"/>
<reference evidence="2 3" key="1">
    <citation type="submission" date="2017-06" db="EMBL/GenBank/DDBJ databases">
        <title>Comparative genomic analysis of Ambrosia Fusariam Clade fungi.</title>
        <authorList>
            <person name="Stajich J.E."/>
            <person name="Carrillo J."/>
            <person name="Kijimoto T."/>
            <person name="Eskalen A."/>
            <person name="O'Donnell K."/>
            <person name="Kasson M."/>
        </authorList>
    </citation>
    <scope>NUCLEOTIDE SEQUENCE [LARGE SCALE GENOMIC DNA]</scope>
    <source>
        <strain evidence="2 3">NRRL62584</strain>
    </source>
</reference>
<protein>
    <recommendedName>
        <fullName evidence="1">Beta-xylosidase C-terminal Concanavalin A-like domain-containing protein</fullName>
    </recommendedName>
</protein>
<dbReference type="Proteomes" id="UP000288168">
    <property type="component" value="Unassembled WGS sequence"/>
</dbReference>
<dbReference type="Pfam" id="PF17851">
    <property type="entry name" value="GH43_C2"/>
    <property type="match status" value="1"/>
</dbReference>
<evidence type="ECO:0000313" key="3">
    <source>
        <dbReference type="Proteomes" id="UP000288168"/>
    </source>
</evidence>
<gene>
    <name evidence="2" type="ORF">CEP54_005962</name>
</gene>
<name>A0A428Q9F2_9HYPO</name>
<organism evidence="2 3">
    <name type="scientific">Fusarium duplospermum</name>
    <dbReference type="NCBI Taxonomy" id="1325734"/>
    <lineage>
        <taxon>Eukaryota</taxon>
        <taxon>Fungi</taxon>
        <taxon>Dikarya</taxon>
        <taxon>Ascomycota</taxon>
        <taxon>Pezizomycotina</taxon>
        <taxon>Sordariomycetes</taxon>
        <taxon>Hypocreomycetidae</taxon>
        <taxon>Hypocreales</taxon>
        <taxon>Nectriaceae</taxon>
        <taxon>Fusarium</taxon>
        <taxon>Fusarium solani species complex</taxon>
    </lineage>
</organism>
<accession>A0A428Q9F2</accession>
<comment type="caution">
    <text evidence="2">The sequence shown here is derived from an EMBL/GenBank/DDBJ whole genome shotgun (WGS) entry which is preliminary data.</text>
</comment>
<keyword evidence="3" id="KW-1185">Reference proteome</keyword>
<dbReference type="InterPro" id="IPR041542">
    <property type="entry name" value="GH43_C2"/>
</dbReference>
<dbReference type="InterPro" id="IPR051795">
    <property type="entry name" value="Glycosyl_Hydrlase_43"/>
</dbReference>
<proteinExistence type="predicted"/>
<dbReference type="OrthoDB" id="2139957at2759"/>
<feature type="domain" description="Beta-xylosidase C-terminal Concanavalin A-like" evidence="1">
    <location>
        <begin position="53"/>
        <end position="263"/>
    </location>
</feature>